<dbReference type="KEGG" id="samy:DB32_005121"/>
<feature type="transmembrane region" description="Helical" evidence="10">
    <location>
        <begin position="348"/>
        <end position="366"/>
    </location>
</feature>
<evidence type="ECO:0000313" key="12">
    <source>
        <dbReference type="Proteomes" id="UP000034883"/>
    </source>
</evidence>
<gene>
    <name evidence="11" type="ORF">DB32_005121</name>
</gene>
<organism evidence="11 12">
    <name type="scientific">Sandaracinus amylolyticus</name>
    <dbReference type="NCBI Taxonomy" id="927083"/>
    <lineage>
        <taxon>Bacteria</taxon>
        <taxon>Pseudomonadati</taxon>
        <taxon>Myxococcota</taxon>
        <taxon>Polyangia</taxon>
        <taxon>Polyangiales</taxon>
        <taxon>Sandaracinaceae</taxon>
        <taxon>Sandaracinus</taxon>
    </lineage>
</organism>
<dbReference type="NCBIfam" id="TIGR00797">
    <property type="entry name" value="matE"/>
    <property type="match status" value="1"/>
</dbReference>
<feature type="transmembrane region" description="Helical" evidence="10">
    <location>
        <begin position="315"/>
        <end position="336"/>
    </location>
</feature>
<name>A0A0F6YL68_9BACT</name>
<dbReference type="AlphaFoldDB" id="A0A0F6YL68"/>
<evidence type="ECO:0000313" key="11">
    <source>
        <dbReference type="EMBL" id="AKF07972.1"/>
    </source>
</evidence>
<accession>A0A0F6YL68</accession>
<dbReference type="GO" id="GO:0006811">
    <property type="term" value="P:monoatomic ion transport"/>
    <property type="evidence" value="ECO:0007669"/>
    <property type="project" value="UniProtKB-KW"/>
</dbReference>
<feature type="transmembrane region" description="Helical" evidence="10">
    <location>
        <begin position="240"/>
        <end position="263"/>
    </location>
</feature>
<feature type="transmembrane region" description="Helical" evidence="10">
    <location>
        <begin position="416"/>
        <end position="437"/>
    </location>
</feature>
<dbReference type="GO" id="GO:0005886">
    <property type="term" value="C:plasma membrane"/>
    <property type="evidence" value="ECO:0007669"/>
    <property type="project" value="UniProtKB-SubCell"/>
</dbReference>
<dbReference type="STRING" id="927083.DB32_005121"/>
<keyword evidence="8 10" id="KW-0472">Membrane</keyword>
<keyword evidence="2" id="KW-0813">Transport</keyword>
<dbReference type="OrthoDB" id="9780160at2"/>
<feature type="transmembrane region" description="Helical" evidence="10">
    <location>
        <begin position="12"/>
        <end position="39"/>
    </location>
</feature>
<evidence type="ECO:0000256" key="2">
    <source>
        <dbReference type="ARBA" id="ARBA00022448"/>
    </source>
</evidence>
<evidence type="ECO:0000256" key="5">
    <source>
        <dbReference type="ARBA" id="ARBA00022692"/>
    </source>
</evidence>
<feature type="transmembrane region" description="Helical" evidence="10">
    <location>
        <begin position="160"/>
        <end position="183"/>
    </location>
</feature>
<dbReference type="CDD" id="cd13131">
    <property type="entry name" value="MATE_NorM_like"/>
    <property type="match status" value="1"/>
</dbReference>
<dbReference type="PANTHER" id="PTHR43298:SF2">
    <property type="entry name" value="FMN_FAD EXPORTER YEEO-RELATED"/>
    <property type="match status" value="1"/>
</dbReference>
<keyword evidence="5 10" id="KW-0812">Transmembrane</keyword>
<evidence type="ECO:0000256" key="8">
    <source>
        <dbReference type="ARBA" id="ARBA00023136"/>
    </source>
</evidence>
<keyword evidence="7" id="KW-0406">Ion transport</keyword>
<keyword evidence="3" id="KW-0050">Antiport</keyword>
<dbReference type="InterPro" id="IPR050222">
    <property type="entry name" value="MATE_MdtK"/>
</dbReference>
<evidence type="ECO:0000256" key="7">
    <source>
        <dbReference type="ARBA" id="ARBA00023065"/>
    </source>
</evidence>
<dbReference type="InterPro" id="IPR048279">
    <property type="entry name" value="MdtK-like"/>
</dbReference>
<comment type="subcellular location">
    <subcellularLocation>
        <location evidence="1">Cell membrane</location>
        <topology evidence="1">Multi-pass membrane protein</topology>
    </subcellularLocation>
</comment>
<feature type="transmembrane region" description="Helical" evidence="10">
    <location>
        <begin position="131"/>
        <end position="151"/>
    </location>
</feature>
<evidence type="ECO:0000256" key="10">
    <source>
        <dbReference type="SAM" id="Phobius"/>
    </source>
</evidence>
<dbReference type="Pfam" id="PF01554">
    <property type="entry name" value="MatE"/>
    <property type="match status" value="2"/>
</dbReference>
<dbReference type="GO" id="GO:0042910">
    <property type="term" value="F:xenobiotic transmembrane transporter activity"/>
    <property type="evidence" value="ECO:0007669"/>
    <property type="project" value="InterPro"/>
</dbReference>
<dbReference type="EMBL" id="CP011125">
    <property type="protein sequence ID" value="AKF07972.1"/>
    <property type="molecule type" value="Genomic_DNA"/>
</dbReference>
<dbReference type="Proteomes" id="UP000034883">
    <property type="component" value="Chromosome"/>
</dbReference>
<dbReference type="RefSeq" id="WP_053235166.1">
    <property type="nucleotide sequence ID" value="NZ_CP011125.1"/>
</dbReference>
<protein>
    <recommendedName>
        <fullName evidence="9">Multidrug-efflux transporter</fullName>
    </recommendedName>
</protein>
<evidence type="ECO:0000256" key="1">
    <source>
        <dbReference type="ARBA" id="ARBA00004651"/>
    </source>
</evidence>
<feature type="transmembrane region" description="Helical" evidence="10">
    <location>
        <begin position="45"/>
        <end position="67"/>
    </location>
</feature>
<feature type="transmembrane region" description="Helical" evidence="10">
    <location>
        <begin position="387"/>
        <end position="410"/>
    </location>
</feature>
<evidence type="ECO:0000256" key="4">
    <source>
        <dbReference type="ARBA" id="ARBA00022475"/>
    </source>
</evidence>
<dbReference type="PANTHER" id="PTHR43298">
    <property type="entry name" value="MULTIDRUG RESISTANCE PROTEIN NORM-RELATED"/>
    <property type="match status" value="1"/>
</dbReference>
<keyword evidence="6 10" id="KW-1133">Transmembrane helix</keyword>
<dbReference type="InterPro" id="IPR002528">
    <property type="entry name" value="MATE_fam"/>
</dbReference>
<evidence type="ECO:0000256" key="3">
    <source>
        <dbReference type="ARBA" id="ARBA00022449"/>
    </source>
</evidence>
<feature type="transmembrane region" description="Helical" evidence="10">
    <location>
        <begin position="88"/>
        <end position="111"/>
    </location>
</feature>
<proteinExistence type="predicted"/>
<evidence type="ECO:0000256" key="6">
    <source>
        <dbReference type="ARBA" id="ARBA00022989"/>
    </source>
</evidence>
<feature type="transmembrane region" description="Helical" evidence="10">
    <location>
        <begin position="195"/>
        <end position="219"/>
    </location>
</feature>
<sequence length="447" mass="46165">MRRAIEQELAELARLATPLVLTNLGNMALSLVDIAIVGRLGASELAAAGLGNAIFFLLAVFGMGLMFGLDPLIAQAVGAGEHRTARRILWQGVWLAVAVTVPLSAIVIAIGEQLHRFDATPEVLSLTRTYLHARLPSLLPFLVLAASRAYLQALGRTRSLLIAVVVANVVNVPVAMGLSFGYAPLGVPAFGIAGAGYATAVATIVQLVIAAAPITVLDVPPGDGSLRAPDRVLLARAVRIGGAIAVQFLIEAGSFSLVTMLMTRFGTEVMGGHQVALSLVSTTFQIALGVGAATSVRVGHAIGRDDAVATRRAGLVGVASGTAIMTVGALVLLAIPEHLASLFTLEPAVIRTAVPLLFVAACFQLSDGAQTIAQGALRGAGDTFWPLVINLSGHYAVGLPLGIALAWGVLDLGAAGLWWGLSAGLTCVAIAMTVRFVRLSRRAIARV</sequence>
<feature type="transmembrane region" description="Helical" evidence="10">
    <location>
        <begin position="275"/>
        <end position="294"/>
    </location>
</feature>
<evidence type="ECO:0000256" key="9">
    <source>
        <dbReference type="ARBA" id="ARBA00031636"/>
    </source>
</evidence>
<reference evidence="11 12" key="1">
    <citation type="submission" date="2015-03" db="EMBL/GenBank/DDBJ databases">
        <title>Genome assembly of Sandaracinus amylolyticus DSM 53668.</title>
        <authorList>
            <person name="Sharma G."/>
            <person name="Subramanian S."/>
        </authorList>
    </citation>
    <scope>NUCLEOTIDE SEQUENCE [LARGE SCALE GENOMIC DNA]</scope>
    <source>
        <strain evidence="11 12">DSM 53668</strain>
    </source>
</reference>
<dbReference type="GO" id="GO:0015297">
    <property type="term" value="F:antiporter activity"/>
    <property type="evidence" value="ECO:0007669"/>
    <property type="project" value="UniProtKB-KW"/>
</dbReference>
<dbReference type="PIRSF" id="PIRSF006603">
    <property type="entry name" value="DinF"/>
    <property type="match status" value="1"/>
</dbReference>
<keyword evidence="4" id="KW-1003">Cell membrane</keyword>
<keyword evidence="12" id="KW-1185">Reference proteome</keyword>